<protein>
    <submittedName>
        <fullName evidence="1">Uncharacterized protein</fullName>
    </submittedName>
</protein>
<sequence length="966" mass="107066">MPGGNASDAVSEHDSDEDADGDAANPHMMIQRVDAAMSQIVLHEDKKYYPEAEEVYGPDVEALVQEEDTQPLTEPIIAPLKTRKFQVAEEEELPDTTYTKEFLVDLQGYPTMIRNLVVAGHLHHGKTALVDLLVAATHEWKDWDAATPRATPTAKMGKPDEKAFGYTDVHQLERQRMISLKSMPVSLVAQNTKGKSLALNIMDSPGHVNFIDEVVAAMRLADGVVLVVDVVEGVMTNTERIIQLAVREQLPITLVVNKIDRLALELKLPPADAYYKLKLTIEEVNKAISTCPLAKPEMRVSPELGNVCFASTSYGWCFSLESFAQQYVTKWSMPVRASDLAKRLWGDVYYHPQRRTFMRKQNAAHGKEAKRSFLHFILEPLYKILAQVVGEDEPALRPVVESLGIRLRKEDYALDVHNLLRRVMTQFFGPPSGLVDMCEAHIPSPAANAERKTLSLYTGQMDTATAQAMRRCNAEGPLVIGVAKQYPSSDASQFFALGRIFSGHVSVGQSVRVLGEGYAPGDDEDMAIVTVTDAWVYCSRYKIPVSGLGAGSWVLLGGVDGPISKTATIVDTSVPEDDLATIRPLQFPTEPVMKVAVEPVNPSELPKMLSGLRKIGKSYPLAQTRVEESGEHIVLGSGELYMDSVMHDLRTMYSEIEIKVADPVVAFRETVSETSAIKVFGDSPNGKNRLTIIAEPMEQGIAEDIESGKVSLQWPARQVGQFFESNYGWDILAGRSIWAFGPGPQGPNMLSDDTLPGETDKTLLRSVRDYVKQGFQWAAREGPLCDEPMRNTRFRILSVDLDSAALHRGGGQIIPAARRVCYSSFLTSEPRLMEPVEHVEIQAPADCVSAVYTVLGRRRGHVTHDAPKPGSPMYTIKALLPTIDSFGFETDLRTYTNGQAFCQQYFDHWQVVPGEPLDKEIVLRPLEPSSAQQLARDFMLKTRRRKGLSDDVSIDKFIDDPTLRDL</sequence>
<dbReference type="Proteomes" id="UP001150603">
    <property type="component" value="Unassembled WGS sequence"/>
</dbReference>
<reference evidence="1" key="1">
    <citation type="submission" date="2022-07" db="EMBL/GenBank/DDBJ databases">
        <title>Phylogenomic reconstructions and comparative analyses of Kickxellomycotina fungi.</title>
        <authorList>
            <person name="Reynolds N.K."/>
            <person name="Stajich J.E."/>
            <person name="Barry K."/>
            <person name="Grigoriev I.V."/>
            <person name="Crous P."/>
            <person name="Smith M.E."/>
        </authorList>
    </citation>
    <scope>NUCLEOTIDE SEQUENCE</scope>
    <source>
        <strain evidence="1">NRRL 5244</strain>
    </source>
</reference>
<comment type="caution">
    <text evidence="1">The sequence shown here is derived from an EMBL/GenBank/DDBJ whole genome shotgun (WGS) entry which is preliminary data.</text>
</comment>
<proteinExistence type="predicted"/>
<evidence type="ECO:0000313" key="1">
    <source>
        <dbReference type="EMBL" id="KAJ1945447.1"/>
    </source>
</evidence>
<keyword evidence="2" id="KW-1185">Reference proteome</keyword>
<gene>
    <name evidence="1" type="ORF">FBU59_002303</name>
</gene>
<dbReference type="EMBL" id="JANBPW010001238">
    <property type="protein sequence ID" value="KAJ1945447.1"/>
    <property type="molecule type" value="Genomic_DNA"/>
</dbReference>
<feature type="non-terminal residue" evidence="1">
    <location>
        <position position="966"/>
    </location>
</feature>
<evidence type="ECO:0000313" key="2">
    <source>
        <dbReference type="Proteomes" id="UP001150603"/>
    </source>
</evidence>
<organism evidence="1 2">
    <name type="scientific">Linderina macrospora</name>
    <dbReference type="NCBI Taxonomy" id="4868"/>
    <lineage>
        <taxon>Eukaryota</taxon>
        <taxon>Fungi</taxon>
        <taxon>Fungi incertae sedis</taxon>
        <taxon>Zoopagomycota</taxon>
        <taxon>Kickxellomycotina</taxon>
        <taxon>Kickxellomycetes</taxon>
        <taxon>Kickxellales</taxon>
        <taxon>Kickxellaceae</taxon>
        <taxon>Linderina</taxon>
    </lineage>
</organism>
<accession>A0ACC1JBJ3</accession>
<name>A0ACC1JBJ3_9FUNG</name>